<dbReference type="PANTHER" id="PTHR47572:SF4">
    <property type="entry name" value="LACTONASE DRP35"/>
    <property type="match status" value="1"/>
</dbReference>
<evidence type="ECO:0000259" key="5">
    <source>
        <dbReference type="Pfam" id="PF08450"/>
    </source>
</evidence>
<evidence type="ECO:0000313" key="6">
    <source>
        <dbReference type="EMBL" id="TXN30933.1"/>
    </source>
</evidence>
<keyword evidence="2" id="KW-0378">Hydrolase</keyword>
<dbReference type="PANTHER" id="PTHR47572">
    <property type="entry name" value="LIPOPROTEIN-RELATED"/>
    <property type="match status" value="1"/>
</dbReference>
<evidence type="ECO:0000256" key="1">
    <source>
        <dbReference type="ARBA" id="ARBA00008853"/>
    </source>
</evidence>
<organism evidence="6 7">
    <name type="scientific">Lacisediminihabitans profunda</name>
    <dbReference type="NCBI Taxonomy" id="2594790"/>
    <lineage>
        <taxon>Bacteria</taxon>
        <taxon>Bacillati</taxon>
        <taxon>Actinomycetota</taxon>
        <taxon>Actinomycetes</taxon>
        <taxon>Micrococcales</taxon>
        <taxon>Microbacteriaceae</taxon>
        <taxon>Lacisediminihabitans</taxon>
    </lineage>
</organism>
<keyword evidence="4" id="KW-0479">Metal-binding</keyword>
<feature type="binding site" evidence="4">
    <location>
        <position position="254"/>
    </location>
    <ligand>
        <name>a divalent metal cation</name>
        <dbReference type="ChEBI" id="CHEBI:60240"/>
    </ligand>
</feature>
<dbReference type="PRINTS" id="PR01790">
    <property type="entry name" value="SMP30FAMILY"/>
</dbReference>
<evidence type="ECO:0000256" key="2">
    <source>
        <dbReference type="ARBA" id="ARBA00022801"/>
    </source>
</evidence>
<sequence>MCKDSNRQRLSNNWCRRDIGEQSSMVTISHSTPAIERLLDPAEEFTTIASGFRFVEGPVWNSADRSLQFNDIQNDARWRWTEADAAVLTAKPNRIGNGMTLARDGSLLVCEHVTSSVVRELRDGHRELVAFHFEGTYLNSPNDVVERSDGTVYFSDPDYGRWDHVVGVHRRLELGFQGVFMVPPGGGETRLVVARDEFDQPNGLCFSPDESVLYIDDLHGVRAFDVAPDGGLSPGRPFHAGMGDTDIPGRGNPDGMRCDEFGNIWCTARGGIWVLAPSGDLLGIIETDETSANLTWGGDDGRTLFICMSTTVRTLRTRVGAAPLTIRSGE</sequence>
<comment type="caution">
    <text evidence="6">The sequence shown here is derived from an EMBL/GenBank/DDBJ whole genome shotgun (WGS) entry which is preliminary data.</text>
</comment>
<dbReference type="InterPro" id="IPR051262">
    <property type="entry name" value="SMP-30/CGR1_Lactonase"/>
</dbReference>
<feature type="binding site" evidence="4">
    <location>
        <position position="202"/>
    </location>
    <ligand>
        <name>a divalent metal cation</name>
        <dbReference type="ChEBI" id="CHEBI:60240"/>
    </ligand>
</feature>
<comment type="cofactor">
    <cofactor evidence="4">
        <name>Zn(2+)</name>
        <dbReference type="ChEBI" id="CHEBI:29105"/>
    </cofactor>
    <text evidence="4">Binds 1 divalent metal cation per subunit.</text>
</comment>
<feature type="binding site" evidence="4">
    <location>
        <position position="56"/>
    </location>
    <ligand>
        <name>a divalent metal cation</name>
        <dbReference type="ChEBI" id="CHEBI:60240"/>
    </ligand>
</feature>
<name>A0A5C8USN3_9MICO</name>
<evidence type="ECO:0000256" key="3">
    <source>
        <dbReference type="PIRSR" id="PIRSR605511-1"/>
    </source>
</evidence>
<reference evidence="6 7" key="1">
    <citation type="submission" date="2019-08" db="EMBL/GenBank/DDBJ databases">
        <title>Bacterial whole genome sequence for Glaciihabitans sp. CHu50b-6-2.</title>
        <authorList>
            <person name="Jin L."/>
        </authorList>
    </citation>
    <scope>NUCLEOTIDE SEQUENCE [LARGE SCALE GENOMIC DNA]</scope>
    <source>
        <strain evidence="6 7">CHu50b-6-2</strain>
    </source>
</reference>
<gene>
    <name evidence="6" type="ORF">FVP33_04845</name>
</gene>
<keyword evidence="7" id="KW-1185">Reference proteome</keyword>
<feature type="domain" description="SMP-30/Gluconolactonase/LRE-like region" evidence="5">
    <location>
        <begin position="56"/>
        <end position="307"/>
    </location>
</feature>
<evidence type="ECO:0000313" key="7">
    <source>
        <dbReference type="Proteomes" id="UP000321379"/>
    </source>
</evidence>
<accession>A0A5C8USN3</accession>
<dbReference type="Pfam" id="PF08450">
    <property type="entry name" value="SGL"/>
    <property type="match status" value="1"/>
</dbReference>
<dbReference type="AlphaFoldDB" id="A0A5C8USN3"/>
<comment type="similarity">
    <text evidence="1">Belongs to the SMP-30/CGR1 family.</text>
</comment>
<keyword evidence="4" id="KW-0862">Zinc</keyword>
<dbReference type="GO" id="GO:0016787">
    <property type="term" value="F:hydrolase activity"/>
    <property type="evidence" value="ECO:0007669"/>
    <property type="project" value="UniProtKB-KW"/>
</dbReference>
<feature type="binding site" evidence="4">
    <location>
        <position position="142"/>
    </location>
    <ligand>
        <name>substrate</name>
    </ligand>
</feature>
<dbReference type="InterPro" id="IPR011042">
    <property type="entry name" value="6-blade_b-propeller_TolB-like"/>
</dbReference>
<dbReference type="InterPro" id="IPR013658">
    <property type="entry name" value="SGL"/>
</dbReference>
<dbReference type="Gene3D" id="2.120.10.30">
    <property type="entry name" value="TolB, C-terminal domain"/>
    <property type="match status" value="1"/>
</dbReference>
<dbReference type="EMBL" id="VRMG01000005">
    <property type="protein sequence ID" value="TXN30933.1"/>
    <property type="molecule type" value="Genomic_DNA"/>
</dbReference>
<feature type="active site" description="Proton donor/acceptor" evidence="3">
    <location>
        <position position="254"/>
    </location>
</feature>
<evidence type="ECO:0000256" key="4">
    <source>
        <dbReference type="PIRSR" id="PIRSR605511-2"/>
    </source>
</evidence>
<proteinExistence type="inferred from homology"/>
<dbReference type="SUPFAM" id="SSF63829">
    <property type="entry name" value="Calcium-dependent phosphotriesterase"/>
    <property type="match status" value="1"/>
</dbReference>
<dbReference type="GO" id="GO:0046872">
    <property type="term" value="F:metal ion binding"/>
    <property type="evidence" value="ECO:0007669"/>
    <property type="project" value="UniProtKB-KW"/>
</dbReference>
<dbReference type="Proteomes" id="UP000321379">
    <property type="component" value="Unassembled WGS sequence"/>
</dbReference>
<dbReference type="InterPro" id="IPR005511">
    <property type="entry name" value="SMP-30"/>
</dbReference>
<protein>
    <submittedName>
        <fullName evidence="6">SMP-30/gluconolactonase/LRE family protein</fullName>
    </submittedName>
</protein>